<organism evidence="2 3">
    <name type="scientific">Citrullus colocynthis</name>
    <name type="common">colocynth</name>
    <dbReference type="NCBI Taxonomy" id="252529"/>
    <lineage>
        <taxon>Eukaryota</taxon>
        <taxon>Viridiplantae</taxon>
        <taxon>Streptophyta</taxon>
        <taxon>Embryophyta</taxon>
        <taxon>Tracheophyta</taxon>
        <taxon>Spermatophyta</taxon>
        <taxon>Magnoliopsida</taxon>
        <taxon>eudicotyledons</taxon>
        <taxon>Gunneridae</taxon>
        <taxon>Pentapetalae</taxon>
        <taxon>rosids</taxon>
        <taxon>fabids</taxon>
        <taxon>Cucurbitales</taxon>
        <taxon>Cucurbitaceae</taxon>
        <taxon>Benincaseae</taxon>
        <taxon>Citrullus</taxon>
    </lineage>
</organism>
<gene>
    <name evidence="2" type="ORF">CITCOLO1_LOCUS5875</name>
</gene>
<sequence>MARYNNYYNRYPYLEYLTLPPLQLCVFALPPHCPLASPPPPTHSLLRPPLSRPLAPAGLPPPCRWLTLGRRPPPRLPSLCHLSPVSLPPTLVPFRSGKGNKTPNLRSKKLSKLEGVRMKASELSTPTNAVECKDRPQKPPFRPAKDDTKLLLQDPIRRSDPIDTEEAVLRPPPFHFSVPKSKNPSQMGRLQVCDLPLSVRTDERQPHRLISHQFHFIYFEMELQFGSSQLSKLAIRFRIQRHSCATYRTTYSTIRYTANKLCSVERLVEGKGDGGESLWKTMNRKRYHKGLLTMVCNHIHKL</sequence>
<keyword evidence="3" id="KW-1185">Reference proteome</keyword>
<feature type="compositionally biased region" description="Basic and acidic residues" evidence="1">
    <location>
        <begin position="131"/>
        <end position="146"/>
    </location>
</feature>
<proteinExistence type="predicted"/>
<reference evidence="2 3" key="1">
    <citation type="submission" date="2024-03" db="EMBL/GenBank/DDBJ databases">
        <authorList>
            <person name="Gkanogiannis A."/>
            <person name="Becerra Lopez-Lavalle L."/>
        </authorList>
    </citation>
    <scope>NUCLEOTIDE SEQUENCE [LARGE SCALE GENOMIC DNA]</scope>
</reference>
<dbReference type="PANTHER" id="PTHR37207:SF1">
    <property type="entry name" value="OS09G0446000 PROTEIN"/>
    <property type="match status" value="1"/>
</dbReference>
<name>A0ABP0Y115_9ROSI</name>
<accession>A0ABP0Y115</accession>
<protein>
    <submittedName>
        <fullName evidence="2">Uncharacterized protein</fullName>
    </submittedName>
</protein>
<dbReference type="Proteomes" id="UP001642487">
    <property type="component" value="Chromosome 2"/>
</dbReference>
<feature type="region of interest" description="Disordered" evidence="1">
    <location>
        <begin position="115"/>
        <end position="146"/>
    </location>
</feature>
<evidence type="ECO:0000313" key="2">
    <source>
        <dbReference type="EMBL" id="CAK9314133.1"/>
    </source>
</evidence>
<evidence type="ECO:0000256" key="1">
    <source>
        <dbReference type="SAM" id="MobiDB-lite"/>
    </source>
</evidence>
<dbReference type="EMBL" id="OZ021736">
    <property type="protein sequence ID" value="CAK9314133.1"/>
    <property type="molecule type" value="Genomic_DNA"/>
</dbReference>
<dbReference type="PANTHER" id="PTHR37207">
    <property type="entry name" value="OS09G0446000 PROTEIN"/>
    <property type="match status" value="1"/>
</dbReference>
<evidence type="ECO:0000313" key="3">
    <source>
        <dbReference type="Proteomes" id="UP001642487"/>
    </source>
</evidence>